<dbReference type="Proteomes" id="UP000191522">
    <property type="component" value="Unassembled WGS sequence"/>
</dbReference>
<gene>
    <name evidence="1" type="ORF">PENDEC_c004G06512</name>
</gene>
<sequence>MGAAEQNSESFIRRTSSRIQAAWKALPTYLCYNPIYTPNQTSSTPYQYLARLLLYLEYLDLQFSTQQALCHTSGKDVGGDTKLLKLGLTLVATTANAARVFCRRFGASTDTALMLCFYSLPSALVLADALANTTEDGQNMPTANRSDNLPLSWPELHHQLSVLSAELEALVDFTDSNYALYSKQKEALSRQLDRALHARLEVSPSKSPQSGGTLTAPLNDIDKLIAEMAEDKTFADGPIGDWNHLVRALQAGH</sequence>
<proteinExistence type="predicted"/>
<evidence type="ECO:0000313" key="2">
    <source>
        <dbReference type="Proteomes" id="UP000191522"/>
    </source>
</evidence>
<organism evidence="1 2">
    <name type="scientific">Penicillium decumbens</name>
    <dbReference type="NCBI Taxonomy" id="69771"/>
    <lineage>
        <taxon>Eukaryota</taxon>
        <taxon>Fungi</taxon>
        <taxon>Dikarya</taxon>
        <taxon>Ascomycota</taxon>
        <taxon>Pezizomycotina</taxon>
        <taxon>Eurotiomycetes</taxon>
        <taxon>Eurotiomycetidae</taxon>
        <taxon>Eurotiales</taxon>
        <taxon>Aspergillaceae</taxon>
        <taxon>Penicillium</taxon>
    </lineage>
</organism>
<keyword evidence="2" id="KW-1185">Reference proteome</keyword>
<protein>
    <submittedName>
        <fullName evidence="1">Uncharacterized protein</fullName>
    </submittedName>
</protein>
<name>A0A1V6PIX6_PENDC</name>
<comment type="caution">
    <text evidence="1">The sequence shown here is derived from an EMBL/GenBank/DDBJ whole genome shotgun (WGS) entry which is preliminary data.</text>
</comment>
<evidence type="ECO:0000313" key="1">
    <source>
        <dbReference type="EMBL" id="OQD76466.1"/>
    </source>
</evidence>
<dbReference type="OrthoDB" id="4898680at2759"/>
<accession>A0A1V6PIX6</accession>
<dbReference type="STRING" id="69771.A0A1V6PIX6"/>
<dbReference type="AlphaFoldDB" id="A0A1V6PIX6"/>
<reference evidence="2" key="1">
    <citation type="journal article" date="2017" name="Nat. Microbiol.">
        <title>Global analysis of biosynthetic gene clusters reveals vast potential of secondary metabolite production in Penicillium species.</title>
        <authorList>
            <person name="Nielsen J.C."/>
            <person name="Grijseels S."/>
            <person name="Prigent S."/>
            <person name="Ji B."/>
            <person name="Dainat J."/>
            <person name="Nielsen K.F."/>
            <person name="Frisvad J.C."/>
            <person name="Workman M."/>
            <person name="Nielsen J."/>
        </authorList>
    </citation>
    <scope>NUCLEOTIDE SEQUENCE [LARGE SCALE GENOMIC DNA]</scope>
    <source>
        <strain evidence="2">IBT 11843</strain>
    </source>
</reference>
<dbReference type="EMBL" id="MDYL01000004">
    <property type="protein sequence ID" value="OQD76466.1"/>
    <property type="molecule type" value="Genomic_DNA"/>
</dbReference>